<protein>
    <recommendedName>
        <fullName evidence="1">Cupin type-2 domain-containing protein</fullName>
    </recommendedName>
</protein>
<dbReference type="RefSeq" id="WP_096892383.1">
    <property type="nucleotide sequence ID" value="NZ_BAOS01000001.1"/>
</dbReference>
<dbReference type="InterPro" id="IPR014710">
    <property type="entry name" value="RmlC-like_jellyroll"/>
</dbReference>
<proteinExistence type="predicted"/>
<dbReference type="Proteomes" id="UP000218542">
    <property type="component" value="Unassembled WGS sequence"/>
</dbReference>
<dbReference type="InterPro" id="IPR011051">
    <property type="entry name" value="RmlC_Cupin_sf"/>
</dbReference>
<comment type="caution">
    <text evidence="2">The sequence shown here is derived from an EMBL/GenBank/DDBJ whole genome shotgun (WGS) entry which is preliminary data.</text>
</comment>
<evidence type="ECO:0000313" key="2">
    <source>
        <dbReference type="EMBL" id="GAX59248.1"/>
    </source>
</evidence>
<dbReference type="SUPFAM" id="SSF51182">
    <property type="entry name" value="RmlC-like cupins"/>
    <property type="match status" value="1"/>
</dbReference>
<sequence length="115" mass="12552">MTILNGNISAYRKTQDDMVAKVTIIKTDSLSLDVYYFKAGQALGYHKHPTGDQIFTVIEGSGTFKLDDGSEETLEVKQGSTFLAPANVWHDLIDSGSGNLVAQQVTDQPSGMKKR</sequence>
<reference evidence="3" key="1">
    <citation type="journal article" date="2017" name="Environ. Microbiol. Rep.">
        <title>Genetic Diversity of Marine Anaerobic Ammonium-Oxidizing Bacteria as Revealed by Genomic and Proteomic Analyses of 'Candidatus Scalindua japonica'.</title>
        <authorList>
            <person name="Oshiki M."/>
            <person name="Mizuto K."/>
            <person name="Kimura Z."/>
            <person name="Kindaichi T."/>
            <person name="Satoh H."/>
            <person name="Okabe S."/>
        </authorList>
    </citation>
    <scope>NUCLEOTIDE SEQUENCE [LARGE SCALE GENOMIC DNA]</scope>
    <source>
        <strain evidence="3">husup-a2</strain>
    </source>
</reference>
<evidence type="ECO:0000259" key="1">
    <source>
        <dbReference type="Pfam" id="PF07883"/>
    </source>
</evidence>
<keyword evidence="3" id="KW-1185">Reference proteome</keyword>
<organism evidence="2 3">
    <name type="scientific">Candidatus Scalindua japonica</name>
    <dbReference type="NCBI Taxonomy" id="1284222"/>
    <lineage>
        <taxon>Bacteria</taxon>
        <taxon>Pseudomonadati</taxon>
        <taxon>Planctomycetota</taxon>
        <taxon>Candidatus Brocadiia</taxon>
        <taxon>Candidatus Brocadiales</taxon>
        <taxon>Candidatus Scalinduaceae</taxon>
        <taxon>Candidatus Scalindua</taxon>
    </lineage>
</organism>
<name>A0A286TTP2_9BACT</name>
<feature type="domain" description="Cupin type-2" evidence="1">
    <location>
        <begin position="37"/>
        <end position="99"/>
    </location>
</feature>
<dbReference type="InterPro" id="IPR013096">
    <property type="entry name" value="Cupin_2"/>
</dbReference>
<dbReference type="EMBL" id="BAOS01000001">
    <property type="protein sequence ID" value="GAX59248.1"/>
    <property type="molecule type" value="Genomic_DNA"/>
</dbReference>
<dbReference type="Gene3D" id="2.60.120.10">
    <property type="entry name" value="Jelly Rolls"/>
    <property type="match status" value="1"/>
</dbReference>
<dbReference type="OrthoDB" id="1423961at2"/>
<dbReference type="Pfam" id="PF07883">
    <property type="entry name" value="Cupin_2"/>
    <property type="match status" value="1"/>
</dbReference>
<dbReference type="AlphaFoldDB" id="A0A286TTP2"/>
<evidence type="ECO:0000313" key="3">
    <source>
        <dbReference type="Proteomes" id="UP000218542"/>
    </source>
</evidence>
<gene>
    <name evidence="2" type="ORF">SCALIN_C01_0179</name>
</gene>
<accession>A0A286TTP2</accession>